<reference evidence="3 4" key="1">
    <citation type="submission" date="2020-12" db="EMBL/GenBank/DDBJ databases">
        <title>De novo assembly of Tibetan sheep genome.</title>
        <authorList>
            <person name="Li X."/>
        </authorList>
    </citation>
    <scope>NUCLEOTIDE SEQUENCE [LARGE SCALE GENOMIC DNA]</scope>
    <source>
        <tissue evidence="3">Heart</tissue>
    </source>
</reference>
<name>A0A835ZVJ2_SHEEP</name>
<accession>A0A835ZVJ2</accession>
<dbReference type="Gene3D" id="2.30.30.770">
    <property type="match status" value="1"/>
</dbReference>
<dbReference type="GO" id="GO:0006412">
    <property type="term" value="P:translation"/>
    <property type="evidence" value="ECO:0007669"/>
    <property type="project" value="InterPro"/>
</dbReference>
<proteinExistence type="inferred from homology"/>
<gene>
    <name evidence="3" type="ORF">JEQ12_010306</name>
</gene>
<feature type="compositionally biased region" description="Basic and acidic residues" evidence="2">
    <location>
        <begin position="1"/>
        <end position="12"/>
    </location>
</feature>
<evidence type="ECO:0000313" key="4">
    <source>
        <dbReference type="Proteomes" id="UP000664991"/>
    </source>
</evidence>
<dbReference type="SUPFAM" id="SSF50104">
    <property type="entry name" value="Translation proteins SH3-like domain"/>
    <property type="match status" value="1"/>
</dbReference>
<feature type="region of interest" description="Disordered" evidence="2">
    <location>
        <begin position="1"/>
        <end position="44"/>
    </location>
</feature>
<protein>
    <recommendedName>
        <fullName evidence="5">60S ribosomal protein L27-like</fullName>
    </recommendedName>
</protein>
<evidence type="ECO:0000256" key="2">
    <source>
        <dbReference type="SAM" id="MobiDB-lite"/>
    </source>
</evidence>
<dbReference type="PANTHER" id="PTHR10497">
    <property type="entry name" value="60S RIBOSOMAL PROTEIN L27"/>
    <property type="match status" value="1"/>
</dbReference>
<evidence type="ECO:0000313" key="3">
    <source>
        <dbReference type="EMBL" id="KAG5196852.1"/>
    </source>
</evidence>
<dbReference type="Pfam" id="PF01777">
    <property type="entry name" value="Ribosomal_L27e"/>
    <property type="match status" value="1"/>
</dbReference>
<dbReference type="AlphaFoldDB" id="A0A835ZVJ2"/>
<sequence>MDGRQRQQDTHRSAGLRGEAGLGAASSRRRQPGQRSRTLRGCSQNGQVYDTQNVMLVLAGHHSERKAVIMKNIDDGTSDRIYNHVLVAGIDCCPCKVTRAIGKKKTAKKSKIKSSVKVYHSNQLRPTKYSVDNPLDKAVINKDVFREPVLKCKPKREVKFKSEQRYKTGKNRWFSQKLQF</sequence>
<dbReference type="GO" id="GO:0031090">
    <property type="term" value="C:organelle membrane"/>
    <property type="evidence" value="ECO:0007669"/>
    <property type="project" value="UniProtKB-ARBA"/>
</dbReference>
<dbReference type="InterPro" id="IPR001141">
    <property type="entry name" value="Ribosomal_eL27"/>
</dbReference>
<comment type="caution">
    <text evidence="3">The sequence shown here is derived from an EMBL/GenBank/DDBJ whole genome shotgun (WGS) entry which is preliminary data.</text>
</comment>
<dbReference type="InterPro" id="IPR038655">
    <property type="entry name" value="Ribosomal_eL27_sf"/>
</dbReference>
<dbReference type="Proteomes" id="UP000664991">
    <property type="component" value="Unassembled WGS sequence"/>
</dbReference>
<evidence type="ECO:0008006" key="5">
    <source>
        <dbReference type="Google" id="ProtNLM"/>
    </source>
</evidence>
<dbReference type="EMBL" id="JAEMGP010000020">
    <property type="protein sequence ID" value="KAG5196852.1"/>
    <property type="molecule type" value="Genomic_DNA"/>
</dbReference>
<feature type="compositionally biased region" description="Low complexity" evidence="2">
    <location>
        <begin position="13"/>
        <end position="26"/>
    </location>
</feature>
<dbReference type="InterPro" id="IPR008991">
    <property type="entry name" value="Translation_prot_SH3-like_sf"/>
</dbReference>
<dbReference type="GO" id="GO:0003735">
    <property type="term" value="F:structural constituent of ribosome"/>
    <property type="evidence" value="ECO:0007669"/>
    <property type="project" value="InterPro"/>
</dbReference>
<comment type="similarity">
    <text evidence="1">Belongs to the eukaryotic ribosomal protein eL27 family.</text>
</comment>
<dbReference type="GO" id="GO:0005840">
    <property type="term" value="C:ribosome"/>
    <property type="evidence" value="ECO:0007669"/>
    <property type="project" value="InterPro"/>
</dbReference>
<organism evidence="3 4">
    <name type="scientific">Ovis aries</name>
    <name type="common">Sheep</name>
    <dbReference type="NCBI Taxonomy" id="9940"/>
    <lineage>
        <taxon>Eukaryota</taxon>
        <taxon>Metazoa</taxon>
        <taxon>Chordata</taxon>
        <taxon>Craniata</taxon>
        <taxon>Vertebrata</taxon>
        <taxon>Euteleostomi</taxon>
        <taxon>Mammalia</taxon>
        <taxon>Eutheria</taxon>
        <taxon>Laurasiatheria</taxon>
        <taxon>Artiodactyla</taxon>
        <taxon>Ruminantia</taxon>
        <taxon>Pecora</taxon>
        <taxon>Bovidae</taxon>
        <taxon>Caprinae</taxon>
        <taxon>Ovis</taxon>
    </lineage>
</organism>
<evidence type="ECO:0000256" key="1">
    <source>
        <dbReference type="ARBA" id="ARBA00009124"/>
    </source>
</evidence>